<proteinExistence type="predicted"/>
<dbReference type="InterPro" id="IPR014015">
    <property type="entry name" value="Helicase_SF3_DNA-vir"/>
</dbReference>
<organism evidence="6 7">
    <name type="scientific">Mycobacteroides abscessus MAB_091912_2446</name>
    <dbReference type="NCBI Taxonomy" id="1335414"/>
    <lineage>
        <taxon>Bacteria</taxon>
        <taxon>Bacillati</taxon>
        <taxon>Actinomycetota</taxon>
        <taxon>Actinomycetes</taxon>
        <taxon>Mycobacteriales</taxon>
        <taxon>Mycobacteriaceae</taxon>
        <taxon>Mycobacteroides</taxon>
        <taxon>Mycobacteroides abscessus</taxon>
    </lineage>
</organism>
<evidence type="ECO:0000259" key="5">
    <source>
        <dbReference type="PROSITE" id="PS51206"/>
    </source>
</evidence>
<dbReference type="Pfam" id="PF08706">
    <property type="entry name" value="D5_N"/>
    <property type="match status" value="1"/>
</dbReference>
<dbReference type="InterPro" id="IPR006500">
    <property type="entry name" value="Helicase_put_C_phage/plasmid"/>
</dbReference>
<feature type="domain" description="SF3 helicase" evidence="5">
    <location>
        <begin position="478"/>
        <end position="634"/>
    </location>
</feature>
<dbReference type="InterPro" id="IPR015330">
    <property type="entry name" value="DNA_primase/pol_bifunc_N"/>
</dbReference>
<dbReference type="InterPro" id="IPR027417">
    <property type="entry name" value="P-loop_NTPase"/>
</dbReference>
<dbReference type="GO" id="GO:0004386">
    <property type="term" value="F:helicase activity"/>
    <property type="evidence" value="ECO:0007669"/>
    <property type="project" value="UniProtKB-KW"/>
</dbReference>
<dbReference type="Proteomes" id="UP000018502">
    <property type="component" value="Unassembled WGS sequence"/>
</dbReference>
<evidence type="ECO:0000256" key="1">
    <source>
        <dbReference type="ARBA" id="ARBA00022741"/>
    </source>
</evidence>
<dbReference type="Pfam" id="PF09250">
    <property type="entry name" value="Prim-Pol"/>
    <property type="match status" value="1"/>
</dbReference>
<dbReference type="GO" id="GO:0016787">
    <property type="term" value="F:hydrolase activity"/>
    <property type="evidence" value="ECO:0007669"/>
    <property type="project" value="UniProtKB-KW"/>
</dbReference>
<dbReference type="InterPro" id="IPR004968">
    <property type="entry name" value="DNA_primase/NTPase_C"/>
</dbReference>
<dbReference type="AlphaFoldDB" id="A0A829MI26"/>
<evidence type="ECO:0000313" key="7">
    <source>
        <dbReference type="Proteomes" id="UP000018502"/>
    </source>
</evidence>
<dbReference type="PANTHER" id="PTHR35372:SF2">
    <property type="entry name" value="SF3 HELICASE DOMAIN-CONTAINING PROTEIN"/>
    <property type="match status" value="1"/>
</dbReference>
<dbReference type="NCBIfam" id="TIGR01613">
    <property type="entry name" value="primase_Cterm"/>
    <property type="match status" value="1"/>
</dbReference>
<dbReference type="InterPro" id="IPR051620">
    <property type="entry name" value="ORF904-like_C"/>
</dbReference>
<name>A0A829MI26_9MYCO</name>
<keyword evidence="4" id="KW-0067">ATP-binding</keyword>
<evidence type="ECO:0000313" key="6">
    <source>
        <dbReference type="EMBL" id="ESV64066.1"/>
    </source>
</evidence>
<dbReference type="InterPro" id="IPR036390">
    <property type="entry name" value="WH_DNA-bd_sf"/>
</dbReference>
<dbReference type="SUPFAM" id="SSF56747">
    <property type="entry name" value="Prim-pol domain"/>
    <property type="match status" value="1"/>
</dbReference>
<evidence type="ECO:0000256" key="4">
    <source>
        <dbReference type="ARBA" id="ARBA00022840"/>
    </source>
</evidence>
<evidence type="ECO:0000256" key="3">
    <source>
        <dbReference type="ARBA" id="ARBA00022806"/>
    </source>
</evidence>
<gene>
    <name evidence="6" type="ORF">L833_1445</name>
</gene>
<keyword evidence="2" id="KW-0378">Hydrolase</keyword>
<keyword evidence="1" id="KW-0547">Nucleotide-binding</keyword>
<dbReference type="GO" id="GO:0005524">
    <property type="term" value="F:ATP binding"/>
    <property type="evidence" value="ECO:0007669"/>
    <property type="project" value="UniProtKB-KW"/>
</dbReference>
<dbReference type="Pfam" id="PF19263">
    <property type="entry name" value="DUF5906"/>
    <property type="match status" value="1"/>
</dbReference>
<comment type="caution">
    <text evidence="6">The sequence shown here is derived from an EMBL/GenBank/DDBJ whole genome shotgun (WGS) entry which is preliminary data.</text>
</comment>
<dbReference type="SUPFAM" id="SSF46785">
    <property type="entry name" value="Winged helix' DNA-binding domain"/>
    <property type="match status" value="1"/>
</dbReference>
<dbReference type="SUPFAM" id="SSF52540">
    <property type="entry name" value="P-loop containing nucleoside triphosphate hydrolases"/>
    <property type="match status" value="1"/>
</dbReference>
<accession>A0A829MI26</accession>
<dbReference type="InterPro" id="IPR036388">
    <property type="entry name" value="WH-like_DNA-bd_sf"/>
</dbReference>
<dbReference type="Gene3D" id="3.40.50.300">
    <property type="entry name" value="P-loop containing nucleotide triphosphate hydrolases"/>
    <property type="match status" value="1"/>
</dbReference>
<dbReference type="InterPro" id="IPR014818">
    <property type="entry name" value="Phage/plasmid_primase_P4_C"/>
</dbReference>
<evidence type="ECO:0000256" key="2">
    <source>
        <dbReference type="ARBA" id="ARBA00022801"/>
    </source>
</evidence>
<dbReference type="PANTHER" id="PTHR35372">
    <property type="entry name" value="ATP BINDING PROTEIN-RELATED"/>
    <property type="match status" value="1"/>
</dbReference>
<reference evidence="6 7" key="1">
    <citation type="journal article" date="2014" name="Emerg. Infect. Dis.">
        <title>High-level Relatedness among Mycobacterium abscessus subsp. massiliense Strains from Widely Separated Outbreaks.</title>
        <authorList>
            <person name="Tettelin H."/>
            <person name="Davidson R.M."/>
            <person name="Agrawal S."/>
            <person name="Aitken M.L."/>
            <person name="Shallom S."/>
            <person name="Hasan N.A."/>
            <person name="Strong M."/>
            <person name="Nogueira de Moura V.C."/>
            <person name="De Groote M.A."/>
            <person name="Duarte R.S."/>
            <person name="Hine E."/>
            <person name="Parankush S."/>
            <person name="Su Q."/>
            <person name="Daugherty S.C."/>
            <person name="Fraser C.M."/>
            <person name="Brown-Elliott B.A."/>
            <person name="Wallace R.J.Jr."/>
            <person name="Holland S.M."/>
            <person name="Sampaio E.P."/>
            <person name="Olivier K.N."/>
            <person name="Jackson M."/>
            <person name="Zelazny A.M."/>
        </authorList>
    </citation>
    <scope>NUCLEOTIDE SEQUENCE [LARGE SCALE GENOMIC DNA]</scope>
    <source>
        <strain evidence="6 7">MAB_091912_2446</strain>
    </source>
</reference>
<dbReference type="EMBL" id="AYTF01000001">
    <property type="protein sequence ID" value="ESV64066.1"/>
    <property type="molecule type" value="Genomic_DNA"/>
</dbReference>
<dbReference type="CDD" id="cd04859">
    <property type="entry name" value="Prim_Pol"/>
    <property type="match status" value="1"/>
</dbReference>
<protein>
    <submittedName>
        <fullName evidence="6">Phage/plasmid primase, P4 family, C-terminal domain protein</fullName>
    </submittedName>
</protein>
<dbReference type="Pfam" id="PF03288">
    <property type="entry name" value="Pox_D5"/>
    <property type="match status" value="1"/>
</dbReference>
<keyword evidence="3" id="KW-0347">Helicase</keyword>
<sequence length="781" mass="85703">MNCREAALAYAQAGIRVIPVSRGTKSPARIGGAWQHRATTDPDQIAYWWDRWPDAGVGIVPGQSGLLVVDIDHAERGVPAWLQKHLDSTVFRCSDTLDPTHGHYFFALRDGQRFGNSWGAIKMPKAGNIGDIKSESGFVVAAPTEHARPEGRYSPVGGHVAYLPEAIAEKLSAAPGSAVIPSDSDRAKAAEVFLATYAKAKDADALEAITASFETAAGGRHASMFDCLCWAAREAKAGCFPAKDAVDELKALWCKAIGGESRDGDADEFDRMVRDAIAAADADGTPEQLWERAHRDLWPSPNSPVKVADRILARANEGDDETRKPVVYWRKQWMRFDGVCYRPLDDEEIRRYLYQLLDGAAFYMKGDKRVPWNPNKSRIDGVIDALKAKARINVKTMPSWLDAEAVPGMDSTRAPGADVVIACGNGLLSVGDRTLLPHTARYFNTLALEFDYSPNPKTAHRWLRFLTEIFGTDAEAINSIAALQEWFGYLLSGRTDLQKMLMLIGPPRSGKGTIDKIITCLIGADNHMGMTAREFTSPFGMAALKTKSLAVFSDERMAANGKQFVEQAIQIIGEDEVSVAEKYKGTVSMRLPTRLMLMSNEVPSLPDASRAIIKRLIVLEIKNSFFQKEDIALLEDLKKELPGILLWALDGLDRLSKNQKFTEVDSGLLGMLDEGSSPISQFVDEKCVLSPEASASKDRLYEAWRAWCQDNGHTPGSKVSLSKKLRAAFGDQIDTDARVGGRGEQVRSYGGIRLRRPDGSPMALIGGTGIRLRGDTEAEDR</sequence>
<dbReference type="InterPro" id="IPR045455">
    <property type="entry name" value="NrS-1_pol-like_helicase"/>
</dbReference>
<dbReference type="Gene3D" id="1.10.10.10">
    <property type="entry name" value="Winged helix-like DNA-binding domain superfamily/Winged helix DNA-binding domain"/>
    <property type="match status" value="1"/>
</dbReference>
<dbReference type="PROSITE" id="PS51206">
    <property type="entry name" value="SF3_HELICASE_1"/>
    <property type="match status" value="1"/>
</dbReference>
<dbReference type="SMART" id="SM00943">
    <property type="entry name" value="Prim-Pol"/>
    <property type="match status" value="1"/>
</dbReference>